<evidence type="ECO:0000256" key="1">
    <source>
        <dbReference type="ARBA" id="ARBA00006817"/>
    </source>
</evidence>
<proteinExistence type="inferred from homology"/>
<feature type="domain" description="Activator of Hsp90 ATPase homologue 1/2-like C-terminal" evidence="2">
    <location>
        <begin position="20"/>
        <end position="167"/>
    </location>
</feature>
<comment type="caution">
    <text evidence="3">The sequence shown here is derived from an EMBL/GenBank/DDBJ whole genome shotgun (WGS) entry which is preliminary data.</text>
</comment>
<comment type="similarity">
    <text evidence="1">Belongs to the AHA1 family.</text>
</comment>
<sequence length="171" mass="19058">MTLETPAAEDEVFKLARTFDAPKALLWDVVTKAEHLANWFGPAGMKLIVKSLDLKVDGTFLYGMQMPTGVTMWGKWVFREISAPDKIAYVVSFCNEAGQPVRHPMAPLWPLEVLAIQTLTEKDGKTIYESRSFPINATSEERAIFKAGHASMQMGFGGTFAQLELYLAKLK</sequence>
<dbReference type="InterPro" id="IPR023393">
    <property type="entry name" value="START-like_dom_sf"/>
</dbReference>
<dbReference type="Pfam" id="PF08327">
    <property type="entry name" value="AHSA1"/>
    <property type="match status" value="1"/>
</dbReference>
<dbReference type="EMBL" id="AWGB01000008">
    <property type="protein sequence ID" value="ESQ93367.1"/>
    <property type="molecule type" value="Genomic_DNA"/>
</dbReference>
<dbReference type="Gene3D" id="3.30.530.20">
    <property type="match status" value="1"/>
</dbReference>
<dbReference type="InterPro" id="IPR013538">
    <property type="entry name" value="ASHA1/2-like_C"/>
</dbReference>
<reference evidence="3 4" key="1">
    <citation type="journal article" date="2014" name="Nature">
        <title>Sequential evolution of bacterial morphology by co-option of a developmental regulator.</title>
        <authorList>
            <person name="Jiang C."/>
            <person name="Brown P.J."/>
            <person name="Ducret A."/>
            <person name="Brun Y.V."/>
        </authorList>
    </citation>
    <scope>NUCLEOTIDE SEQUENCE [LARGE SCALE GENOMIC DNA]</scope>
    <source>
        <strain evidence="3 4">DSM 16100</strain>
    </source>
</reference>
<dbReference type="Proteomes" id="UP000017837">
    <property type="component" value="Unassembled WGS sequence"/>
</dbReference>
<dbReference type="RefSeq" id="WP_018080564.1">
    <property type="nucleotide sequence ID" value="NZ_AQWM01000002.1"/>
</dbReference>
<dbReference type="eggNOG" id="COG3832">
    <property type="taxonomic scope" value="Bacteria"/>
</dbReference>
<evidence type="ECO:0000313" key="3">
    <source>
        <dbReference type="EMBL" id="ESQ93367.1"/>
    </source>
</evidence>
<accession>V4PHE5</accession>
<dbReference type="OrthoDB" id="9805228at2"/>
<protein>
    <recommendedName>
        <fullName evidence="2">Activator of Hsp90 ATPase homologue 1/2-like C-terminal domain-containing protein</fullName>
    </recommendedName>
</protein>
<keyword evidence="4" id="KW-1185">Reference proteome</keyword>
<dbReference type="CDD" id="cd07814">
    <property type="entry name" value="SRPBCC_CalC_Aha1-like"/>
    <property type="match status" value="1"/>
</dbReference>
<dbReference type="STRING" id="1121022.GCA_000376105_00896"/>
<gene>
    <name evidence="3" type="ORF">ABENE_05560</name>
</gene>
<name>V4PHE5_9CAUL</name>
<organism evidence="3 4">
    <name type="scientific">Asticcacaulis benevestitus DSM 16100 = ATCC BAA-896</name>
    <dbReference type="NCBI Taxonomy" id="1121022"/>
    <lineage>
        <taxon>Bacteria</taxon>
        <taxon>Pseudomonadati</taxon>
        <taxon>Pseudomonadota</taxon>
        <taxon>Alphaproteobacteria</taxon>
        <taxon>Caulobacterales</taxon>
        <taxon>Caulobacteraceae</taxon>
        <taxon>Asticcacaulis</taxon>
    </lineage>
</organism>
<dbReference type="AlphaFoldDB" id="V4PHE5"/>
<evidence type="ECO:0000259" key="2">
    <source>
        <dbReference type="Pfam" id="PF08327"/>
    </source>
</evidence>
<dbReference type="PATRIC" id="fig|1121022.4.peg.1105"/>
<evidence type="ECO:0000313" key="4">
    <source>
        <dbReference type="Proteomes" id="UP000017837"/>
    </source>
</evidence>
<dbReference type="SUPFAM" id="SSF55961">
    <property type="entry name" value="Bet v1-like"/>
    <property type="match status" value="1"/>
</dbReference>